<reference evidence="1" key="1">
    <citation type="journal article" date="2014" name="Int. J. Syst. Evol. Microbiol.">
        <title>Complete genome sequence of Corynebacterium casei LMG S-19264T (=DSM 44701T), isolated from a smear-ripened cheese.</title>
        <authorList>
            <consortium name="US DOE Joint Genome Institute (JGI-PGF)"/>
            <person name="Walter F."/>
            <person name="Albersmeier A."/>
            <person name="Kalinowski J."/>
            <person name="Ruckert C."/>
        </authorList>
    </citation>
    <scope>NUCLEOTIDE SEQUENCE</scope>
    <source>
        <strain evidence="1">CGMCC 4.5737</strain>
    </source>
</reference>
<evidence type="ECO:0000313" key="2">
    <source>
        <dbReference type="Proteomes" id="UP000637578"/>
    </source>
</evidence>
<comment type="caution">
    <text evidence="1">The sequence shown here is derived from an EMBL/GenBank/DDBJ whole genome shotgun (WGS) entry which is preliminary data.</text>
</comment>
<dbReference type="Proteomes" id="UP000637578">
    <property type="component" value="Unassembled WGS sequence"/>
</dbReference>
<keyword evidence="2" id="KW-1185">Reference proteome</keyword>
<organism evidence="1 2">
    <name type="scientific">Longimycelium tulufanense</name>
    <dbReference type="NCBI Taxonomy" id="907463"/>
    <lineage>
        <taxon>Bacteria</taxon>
        <taxon>Bacillati</taxon>
        <taxon>Actinomycetota</taxon>
        <taxon>Actinomycetes</taxon>
        <taxon>Pseudonocardiales</taxon>
        <taxon>Pseudonocardiaceae</taxon>
        <taxon>Longimycelium</taxon>
    </lineage>
</organism>
<name>A0A8J3CJX1_9PSEU</name>
<evidence type="ECO:0000313" key="1">
    <source>
        <dbReference type="EMBL" id="GGM78435.1"/>
    </source>
</evidence>
<reference evidence="1" key="2">
    <citation type="submission" date="2020-09" db="EMBL/GenBank/DDBJ databases">
        <authorList>
            <person name="Sun Q."/>
            <person name="Zhou Y."/>
        </authorList>
    </citation>
    <scope>NUCLEOTIDE SEQUENCE</scope>
    <source>
        <strain evidence="1">CGMCC 4.5737</strain>
    </source>
</reference>
<accession>A0A8J3CJX1</accession>
<protein>
    <submittedName>
        <fullName evidence="1">Uncharacterized protein</fullName>
    </submittedName>
</protein>
<dbReference type="AlphaFoldDB" id="A0A8J3CJX1"/>
<dbReference type="EMBL" id="BMMK01000041">
    <property type="protein sequence ID" value="GGM78435.1"/>
    <property type="molecule type" value="Genomic_DNA"/>
</dbReference>
<proteinExistence type="predicted"/>
<sequence length="144" mass="15805">MWTTIAAVKSALHKKIRDLELPDVQVLYGDRVDRKRASVWLGATELSDSEPTAFRGGARVRRNEDYIVHVHAEVLGNDVERTERRCIEIVGRIEEALAADPTLGHAVPGVKSVTMSSLRLNTNETDTGPIAHAELGLRVKASLA</sequence>
<dbReference type="RefSeq" id="WP_189061456.1">
    <property type="nucleotide sequence ID" value="NZ_BMMK01000041.1"/>
</dbReference>
<gene>
    <name evidence="1" type="ORF">GCM10012275_56310</name>
</gene>